<keyword evidence="1" id="KW-0812">Transmembrane</keyword>
<evidence type="ECO:0000256" key="1">
    <source>
        <dbReference type="SAM" id="Phobius"/>
    </source>
</evidence>
<name>A0A2P2L2R6_RHIMU</name>
<keyword evidence="1" id="KW-1133">Transmembrane helix</keyword>
<accession>A0A2P2L2R6</accession>
<proteinExistence type="predicted"/>
<protein>
    <submittedName>
        <fullName evidence="2">Uncharacterized protein MANES_12G129300</fullName>
    </submittedName>
</protein>
<reference evidence="2" key="1">
    <citation type="submission" date="2018-02" db="EMBL/GenBank/DDBJ databases">
        <title>Rhizophora mucronata_Transcriptome.</title>
        <authorList>
            <person name="Meera S.P."/>
            <person name="Sreeshan A."/>
            <person name="Augustine A."/>
        </authorList>
    </citation>
    <scope>NUCLEOTIDE SEQUENCE</scope>
    <source>
        <tissue evidence="2">Leaf</tissue>
    </source>
</reference>
<dbReference type="AlphaFoldDB" id="A0A2P2L2R6"/>
<keyword evidence="1" id="KW-0472">Membrane</keyword>
<feature type="transmembrane region" description="Helical" evidence="1">
    <location>
        <begin position="20"/>
        <end position="46"/>
    </location>
</feature>
<dbReference type="EMBL" id="GGEC01031796">
    <property type="protein sequence ID" value="MBX12280.1"/>
    <property type="molecule type" value="Transcribed_RNA"/>
</dbReference>
<sequence>MYSPSTPSFSTFFSNLRLHFRMLSLCPLLVFCIENFIHLFAISITLSNCYGISQLLHFLHFQPSKACKEQPSFLYSP</sequence>
<evidence type="ECO:0000313" key="2">
    <source>
        <dbReference type="EMBL" id="MBX12280.1"/>
    </source>
</evidence>
<organism evidence="2">
    <name type="scientific">Rhizophora mucronata</name>
    <name type="common">Asiatic mangrove</name>
    <dbReference type="NCBI Taxonomy" id="61149"/>
    <lineage>
        <taxon>Eukaryota</taxon>
        <taxon>Viridiplantae</taxon>
        <taxon>Streptophyta</taxon>
        <taxon>Embryophyta</taxon>
        <taxon>Tracheophyta</taxon>
        <taxon>Spermatophyta</taxon>
        <taxon>Magnoliopsida</taxon>
        <taxon>eudicotyledons</taxon>
        <taxon>Gunneridae</taxon>
        <taxon>Pentapetalae</taxon>
        <taxon>rosids</taxon>
        <taxon>fabids</taxon>
        <taxon>Malpighiales</taxon>
        <taxon>Rhizophoraceae</taxon>
        <taxon>Rhizophora</taxon>
    </lineage>
</organism>